<evidence type="ECO:0000259" key="11">
    <source>
        <dbReference type="PROSITE" id="PS50109"/>
    </source>
</evidence>
<dbReference type="PANTHER" id="PTHR43711">
    <property type="entry name" value="TWO-COMPONENT HISTIDINE KINASE"/>
    <property type="match status" value="1"/>
</dbReference>
<dbReference type="SMART" id="SM00388">
    <property type="entry name" value="HisKA"/>
    <property type="match status" value="1"/>
</dbReference>
<dbReference type="AlphaFoldDB" id="A0A6M0RA62"/>
<keyword evidence="5" id="KW-0547">Nucleotide-binding</keyword>
<feature type="transmembrane region" description="Helical" evidence="10">
    <location>
        <begin position="163"/>
        <end position="180"/>
    </location>
</feature>
<dbReference type="PRINTS" id="PR00344">
    <property type="entry name" value="BCTRLSENSOR"/>
</dbReference>
<keyword evidence="3" id="KW-0597">Phosphoprotein</keyword>
<feature type="transmembrane region" description="Helical" evidence="10">
    <location>
        <begin position="12"/>
        <end position="35"/>
    </location>
</feature>
<evidence type="ECO:0000256" key="8">
    <source>
        <dbReference type="ARBA" id="ARBA00023012"/>
    </source>
</evidence>
<dbReference type="InterPro" id="IPR036890">
    <property type="entry name" value="HATPase_C_sf"/>
</dbReference>
<evidence type="ECO:0000313" key="14">
    <source>
        <dbReference type="Proteomes" id="UP000473885"/>
    </source>
</evidence>
<comment type="catalytic activity">
    <reaction evidence="1">
        <text>ATP + protein L-histidine = ADP + protein N-phospho-L-histidine.</text>
        <dbReference type="EC" id="2.7.13.3"/>
    </reaction>
</comment>
<dbReference type="InterPro" id="IPR035965">
    <property type="entry name" value="PAS-like_dom_sf"/>
</dbReference>
<dbReference type="SUPFAM" id="SSF47384">
    <property type="entry name" value="Homodimeric domain of signal transducing histidine kinase"/>
    <property type="match status" value="1"/>
</dbReference>
<dbReference type="Gene3D" id="1.10.287.130">
    <property type="match status" value="1"/>
</dbReference>
<proteinExistence type="predicted"/>
<feature type="domain" description="Histidine kinase" evidence="11">
    <location>
        <begin position="366"/>
        <end position="588"/>
    </location>
</feature>
<evidence type="ECO:0000313" key="13">
    <source>
        <dbReference type="EMBL" id="NEZ47141.1"/>
    </source>
</evidence>
<evidence type="ECO:0000256" key="10">
    <source>
        <dbReference type="SAM" id="Phobius"/>
    </source>
</evidence>
<dbReference type="InterPro" id="IPR050736">
    <property type="entry name" value="Sensor_HK_Regulatory"/>
</dbReference>
<dbReference type="GO" id="GO:0005524">
    <property type="term" value="F:ATP binding"/>
    <property type="evidence" value="ECO:0007669"/>
    <property type="project" value="UniProtKB-KW"/>
</dbReference>
<dbReference type="CDD" id="cd16922">
    <property type="entry name" value="HATPase_EvgS-ArcB-TorS-like"/>
    <property type="match status" value="1"/>
</dbReference>
<feature type="transmembrane region" description="Helical" evidence="10">
    <location>
        <begin position="86"/>
        <end position="104"/>
    </location>
</feature>
<keyword evidence="7" id="KW-0067">ATP-binding</keyword>
<dbReference type="EMBL" id="SXDP01000005">
    <property type="protein sequence ID" value="NEZ47141.1"/>
    <property type="molecule type" value="Genomic_DNA"/>
</dbReference>
<dbReference type="SMART" id="SM00387">
    <property type="entry name" value="HATPase_c"/>
    <property type="match status" value="1"/>
</dbReference>
<evidence type="ECO:0000256" key="7">
    <source>
        <dbReference type="ARBA" id="ARBA00022840"/>
    </source>
</evidence>
<dbReference type="InterPro" id="IPR036259">
    <property type="entry name" value="MFS_trans_sf"/>
</dbReference>
<dbReference type="InterPro" id="IPR005467">
    <property type="entry name" value="His_kinase_dom"/>
</dbReference>
<evidence type="ECO:0000256" key="4">
    <source>
        <dbReference type="ARBA" id="ARBA00022679"/>
    </source>
</evidence>
<dbReference type="GO" id="GO:0000155">
    <property type="term" value="F:phosphorelay sensor kinase activity"/>
    <property type="evidence" value="ECO:0007669"/>
    <property type="project" value="InterPro"/>
</dbReference>
<evidence type="ECO:0000259" key="12">
    <source>
        <dbReference type="PROSITE" id="PS50112"/>
    </source>
</evidence>
<dbReference type="Pfam" id="PF00512">
    <property type="entry name" value="HisKA"/>
    <property type="match status" value="1"/>
</dbReference>
<dbReference type="InterPro" id="IPR003661">
    <property type="entry name" value="HisK_dim/P_dom"/>
</dbReference>
<dbReference type="SMART" id="SM00091">
    <property type="entry name" value="PAS"/>
    <property type="match status" value="1"/>
</dbReference>
<feature type="transmembrane region" description="Helical" evidence="10">
    <location>
        <begin position="133"/>
        <end position="151"/>
    </location>
</feature>
<keyword evidence="6 13" id="KW-0418">Kinase</keyword>
<feature type="coiled-coil region" evidence="9">
    <location>
        <begin position="180"/>
        <end position="207"/>
    </location>
</feature>
<dbReference type="InterPro" id="IPR036097">
    <property type="entry name" value="HisK_dim/P_sf"/>
</dbReference>
<name>A0A6M0RA62_9CLOT</name>
<evidence type="ECO:0000256" key="9">
    <source>
        <dbReference type="SAM" id="Coils"/>
    </source>
</evidence>
<accession>A0A6M0RA62</accession>
<evidence type="ECO:0000256" key="5">
    <source>
        <dbReference type="ARBA" id="ARBA00022741"/>
    </source>
</evidence>
<dbReference type="PROSITE" id="PS50109">
    <property type="entry name" value="HIS_KIN"/>
    <property type="match status" value="1"/>
</dbReference>
<dbReference type="Proteomes" id="UP000473885">
    <property type="component" value="Unassembled WGS sequence"/>
</dbReference>
<keyword evidence="8" id="KW-0902">Two-component regulatory system</keyword>
<evidence type="ECO:0000256" key="1">
    <source>
        <dbReference type="ARBA" id="ARBA00000085"/>
    </source>
</evidence>
<dbReference type="EC" id="2.7.13.3" evidence="2"/>
<dbReference type="SUPFAM" id="SSF55874">
    <property type="entry name" value="ATPase domain of HSP90 chaperone/DNA topoisomerase II/histidine kinase"/>
    <property type="match status" value="1"/>
</dbReference>
<reference evidence="13 14" key="1">
    <citation type="submission" date="2019-04" db="EMBL/GenBank/DDBJ databases">
        <title>Genome sequencing of Clostridium botulinum Groups I-IV and Clostridium butyricum.</title>
        <authorList>
            <person name="Brunt J."/>
            <person name="Van Vliet A.H.M."/>
            <person name="Stringer S.C."/>
            <person name="Carter A.T."/>
            <person name="Peck M.W."/>
        </authorList>
    </citation>
    <scope>NUCLEOTIDE SEQUENCE [LARGE SCALE GENOMIC DNA]</scope>
    <source>
        <strain evidence="13 14">IFR 18/094</strain>
    </source>
</reference>
<protein>
    <recommendedName>
        <fullName evidence="2">histidine kinase</fullName>
        <ecNumber evidence="2">2.7.13.3</ecNumber>
    </recommendedName>
</protein>
<dbReference type="SUPFAM" id="SSF55785">
    <property type="entry name" value="PYP-like sensor domain (PAS domain)"/>
    <property type="match status" value="1"/>
</dbReference>
<sequence length="621" mass="72057">MRDFMKERENNINNIISSVRLASLFFCSIPFYNILYSNKIFTTITNVKEVNMSTLSVLITITMLAYCCWISYFIKTSKNKNIRKIQVLDTYLFVFIFSLLIIFSNNCNSPYKFLFLFVIITSTIQLGIRQGMIVSTISSIIILSIDLIFGKNINVNVQFENDLIIVGVFILTAWTLGYYVKIEQKNLEKKEKKLKLLTNELSQKDKERRYIEEILVKNEECYNLLIENSRDAILIHRQNKLIFINESARKLLGLQKFNEFSDRSILDFIPGNKKDTIKKKLKRIYENKLTLVHFEQEILNDKKKSILTRSTSTYFIYEGKPTILTILSDITSEKKVEILKKDVEKNIELLNESRAFNKLITEFLANISHELKTPLNVIFSAVQLLSSYKFNNMDEFTDKKHKYLYMMRQNCYRLMRLINNLLDISRLDAGFLRLSKKNYNSISFIEDVTLSVAPYVEKQGLNLIFDTDVEEKIMSFDADKMERIILNLLSNAIKFTKPGGNIYVNIKDKGDSIIISVRDTGIGIPEKEIGKIFGRFAQVDKTFNRNREGSGIGLYIVKSFVEMHGGTISVTSKINEGSKFIINIPVKIIENSPCVEEFDYDRDIESVNIEFSDIYSDYILN</sequence>
<feature type="transmembrane region" description="Helical" evidence="10">
    <location>
        <begin position="55"/>
        <end position="74"/>
    </location>
</feature>
<keyword evidence="10" id="KW-1133">Transmembrane helix</keyword>
<keyword evidence="4" id="KW-0808">Transferase</keyword>
<evidence type="ECO:0000256" key="3">
    <source>
        <dbReference type="ARBA" id="ARBA00022553"/>
    </source>
</evidence>
<dbReference type="InterPro" id="IPR000014">
    <property type="entry name" value="PAS"/>
</dbReference>
<dbReference type="PROSITE" id="PS50112">
    <property type="entry name" value="PAS"/>
    <property type="match status" value="1"/>
</dbReference>
<dbReference type="InterPro" id="IPR003594">
    <property type="entry name" value="HATPase_dom"/>
</dbReference>
<dbReference type="SUPFAM" id="SSF103473">
    <property type="entry name" value="MFS general substrate transporter"/>
    <property type="match status" value="1"/>
</dbReference>
<gene>
    <name evidence="13" type="ORF">FDF74_07955</name>
</gene>
<organism evidence="13 14">
    <name type="scientific">Clostridium niameyense</name>
    <dbReference type="NCBI Taxonomy" id="1622073"/>
    <lineage>
        <taxon>Bacteria</taxon>
        <taxon>Bacillati</taxon>
        <taxon>Bacillota</taxon>
        <taxon>Clostridia</taxon>
        <taxon>Eubacteriales</taxon>
        <taxon>Clostridiaceae</taxon>
        <taxon>Clostridium</taxon>
    </lineage>
</organism>
<evidence type="ECO:0000256" key="6">
    <source>
        <dbReference type="ARBA" id="ARBA00022777"/>
    </source>
</evidence>
<dbReference type="Pfam" id="PF02518">
    <property type="entry name" value="HATPase_c"/>
    <property type="match status" value="1"/>
</dbReference>
<dbReference type="Pfam" id="PF13188">
    <property type="entry name" value="PAS_8"/>
    <property type="match status" value="1"/>
</dbReference>
<keyword evidence="10" id="KW-0472">Membrane</keyword>
<dbReference type="CDD" id="cd00082">
    <property type="entry name" value="HisKA"/>
    <property type="match status" value="1"/>
</dbReference>
<evidence type="ECO:0000256" key="2">
    <source>
        <dbReference type="ARBA" id="ARBA00012438"/>
    </source>
</evidence>
<keyword evidence="14" id="KW-1185">Reference proteome</keyword>
<keyword evidence="9" id="KW-0175">Coiled coil</keyword>
<dbReference type="Gene3D" id="3.30.450.20">
    <property type="entry name" value="PAS domain"/>
    <property type="match status" value="1"/>
</dbReference>
<feature type="domain" description="PAS" evidence="12">
    <location>
        <begin position="218"/>
        <end position="288"/>
    </location>
</feature>
<dbReference type="Gene3D" id="3.30.565.10">
    <property type="entry name" value="Histidine kinase-like ATPase, C-terminal domain"/>
    <property type="match status" value="1"/>
</dbReference>
<comment type="caution">
    <text evidence="13">The sequence shown here is derived from an EMBL/GenBank/DDBJ whole genome shotgun (WGS) entry which is preliminary data.</text>
</comment>
<dbReference type="FunFam" id="3.30.565.10:FF:000037">
    <property type="entry name" value="Hybrid sensor histidine kinase/response regulator"/>
    <property type="match status" value="1"/>
</dbReference>
<dbReference type="RefSeq" id="WP_341478332.1">
    <property type="nucleotide sequence ID" value="NZ_SXDP01000005.1"/>
</dbReference>
<dbReference type="NCBIfam" id="TIGR00229">
    <property type="entry name" value="sensory_box"/>
    <property type="match status" value="1"/>
</dbReference>
<dbReference type="PANTHER" id="PTHR43711:SF26">
    <property type="entry name" value="SENSOR HISTIDINE KINASE RCSC"/>
    <property type="match status" value="1"/>
</dbReference>
<keyword evidence="10" id="KW-0812">Transmembrane</keyword>
<dbReference type="InterPro" id="IPR004358">
    <property type="entry name" value="Sig_transdc_His_kin-like_C"/>
</dbReference>